<gene>
    <name evidence="6 9" type="primary">gcvT</name>
    <name evidence="9" type="ORF">KS419_10790</name>
</gene>
<comment type="subunit">
    <text evidence="6">The glycine cleavage system is composed of four proteins: P, T, L and H.</text>
</comment>
<accession>A0ABS6JEZ3</accession>
<dbReference type="NCBIfam" id="NF001567">
    <property type="entry name" value="PRK00389.1"/>
    <property type="match status" value="1"/>
</dbReference>
<evidence type="ECO:0000259" key="8">
    <source>
        <dbReference type="Pfam" id="PF08669"/>
    </source>
</evidence>
<keyword evidence="3 6" id="KW-0808">Transferase</keyword>
<dbReference type="HAMAP" id="MF_00259">
    <property type="entry name" value="GcvT"/>
    <property type="match status" value="1"/>
</dbReference>
<dbReference type="PIRSF" id="PIRSF006487">
    <property type="entry name" value="GcvT"/>
    <property type="match status" value="1"/>
</dbReference>
<dbReference type="NCBIfam" id="TIGR00528">
    <property type="entry name" value="gcvT"/>
    <property type="match status" value="1"/>
</dbReference>
<dbReference type="Pfam" id="PF01571">
    <property type="entry name" value="GCV_T"/>
    <property type="match status" value="1"/>
</dbReference>
<dbReference type="InterPro" id="IPR006223">
    <property type="entry name" value="GcvT"/>
</dbReference>
<comment type="function">
    <text evidence="6">The glycine cleavage system catalyzes the degradation of glycine.</text>
</comment>
<dbReference type="Pfam" id="PF08669">
    <property type="entry name" value="GCV_T_C"/>
    <property type="match status" value="1"/>
</dbReference>
<evidence type="ECO:0000313" key="10">
    <source>
        <dbReference type="Proteomes" id="UP000784880"/>
    </source>
</evidence>
<keyword evidence="2 6" id="KW-0032">Aminotransferase</keyword>
<evidence type="ECO:0000256" key="3">
    <source>
        <dbReference type="ARBA" id="ARBA00022679"/>
    </source>
</evidence>
<protein>
    <recommendedName>
        <fullName evidence="1 6">Aminomethyltransferase</fullName>
        <ecNumber evidence="1 6">2.1.2.10</ecNumber>
    </recommendedName>
    <alternativeName>
        <fullName evidence="4 6">Glycine cleavage system T protein</fullName>
    </alternativeName>
</protein>
<evidence type="ECO:0000256" key="1">
    <source>
        <dbReference type="ARBA" id="ARBA00012616"/>
    </source>
</evidence>
<dbReference type="InterPro" id="IPR022903">
    <property type="entry name" value="GcvT_bac"/>
</dbReference>
<dbReference type="InterPro" id="IPR006222">
    <property type="entry name" value="GCVT_N"/>
</dbReference>
<evidence type="ECO:0000256" key="2">
    <source>
        <dbReference type="ARBA" id="ARBA00022576"/>
    </source>
</evidence>
<dbReference type="InterPro" id="IPR028896">
    <property type="entry name" value="GcvT/YgfZ/DmdA"/>
</dbReference>
<dbReference type="EMBL" id="JAHQCS010000095">
    <property type="protein sequence ID" value="MBU9712229.1"/>
    <property type="molecule type" value="Genomic_DNA"/>
</dbReference>
<dbReference type="Proteomes" id="UP000784880">
    <property type="component" value="Unassembled WGS sequence"/>
</dbReference>
<keyword evidence="10" id="KW-1185">Reference proteome</keyword>
<feature type="domain" description="Aminomethyltransferase C-terminal" evidence="8">
    <location>
        <begin position="285"/>
        <end position="363"/>
    </location>
</feature>
<comment type="catalytic activity">
    <reaction evidence="5 6">
        <text>N(6)-[(R)-S(8)-aminomethyldihydrolipoyl]-L-lysyl-[protein] + (6S)-5,6,7,8-tetrahydrofolate = N(6)-[(R)-dihydrolipoyl]-L-lysyl-[protein] + (6R)-5,10-methylene-5,6,7,8-tetrahydrofolate + NH4(+)</text>
        <dbReference type="Rhea" id="RHEA:16945"/>
        <dbReference type="Rhea" id="RHEA-COMP:10475"/>
        <dbReference type="Rhea" id="RHEA-COMP:10492"/>
        <dbReference type="ChEBI" id="CHEBI:15636"/>
        <dbReference type="ChEBI" id="CHEBI:28938"/>
        <dbReference type="ChEBI" id="CHEBI:57453"/>
        <dbReference type="ChEBI" id="CHEBI:83100"/>
        <dbReference type="ChEBI" id="CHEBI:83143"/>
        <dbReference type="EC" id="2.1.2.10"/>
    </reaction>
</comment>
<comment type="caution">
    <text evidence="9">The sequence shown here is derived from an EMBL/GenBank/DDBJ whole genome shotgun (WGS) entry which is preliminary data.</text>
</comment>
<evidence type="ECO:0000256" key="6">
    <source>
        <dbReference type="HAMAP-Rule" id="MF_00259"/>
    </source>
</evidence>
<proteinExistence type="inferred from homology"/>
<dbReference type="EC" id="2.1.2.10" evidence="1 6"/>
<evidence type="ECO:0000256" key="4">
    <source>
        <dbReference type="ARBA" id="ARBA00031395"/>
    </source>
</evidence>
<name>A0ABS6JEZ3_9BACI</name>
<evidence type="ECO:0000256" key="5">
    <source>
        <dbReference type="ARBA" id="ARBA00047665"/>
    </source>
</evidence>
<sequence length="365" mass="40625">MSGNRTPLYEVYGEHNGKTIDFGGWDLPVQFTSIKGEHEAVRKKAGLFDVSHMGEIEVKGKGALPYLQKMLTNNVGKLKDGACQYNAMCYETGGTVDDLVLYKRGDQDFLLVVNASNITKDYEWLLKHMSGFDVEVTNVSDQYAQLAVQGPLAEKITQQLTKTDLSEITFFKFREGVELSGKEVLISRTGYTGEDGFEIYCKPEDAVSLWKSILEIGHGDGILPCGLGARDTLRFEARLALYGQELSKDISPLEAGIGFAVKTDKEEDFIGKEVLKKQKEEGPPRKLVGIEMIDKGIPRTDYEVFKDGEKIGFVTTGTQSPTLKKNVGLALVDQQYKALNTEVEVQVRKKRLKAKIVATPFYKRA</sequence>
<feature type="domain" description="GCVT N-terminal" evidence="7">
    <location>
        <begin position="8"/>
        <end position="265"/>
    </location>
</feature>
<evidence type="ECO:0000313" key="9">
    <source>
        <dbReference type="EMBL" id="MBU9712229.1"/>
    </source>
</evidence>
<dbReference type="InterPro" id="IPR013977">
    <property type="entry name" value="GcvT_C"/>
</dbReference>
<dbReference type="PANTHER" id="PTHR43757">
    <property type="entry name" value="AMINOMETHYLTRANSFERASE"/>
    <property type="match status" value="1"/>
</dbReference>
<evidence type="ECO:0000259" key="7">
    <source>
        <dbReference type="Pfam" id="PF01571"/>
    </source>
</evidence>
<dbReference type="GO" id="GO:0004047">
    <property type="term" value="F:aminomethyltransferase activity"/>
    <property type="evidence" value="ECO:0007669"/>
    <property type="project" value="UniProtKB-EC"/>
</dbReference>
<organism evidence="9 10">
    <name type="scientific">Evansella tamaricis</name>
    <dbReference type="NCBI Taxonomy" id="2069301"/>
    <lineage>
        <taxon>Bacteria</taxon>
        <taxon>Bacillati</taxon>
        <taxon>Bacillota</taxon>
        <taxon>Bacilli</taxon>
        <taxon>Bacillales</taxon>
        <taxon>Bacillaceae</taxon>
        <taxon>Evansella</taxon>
    </lineage>
</organism>
<dbReference type="PANTHER" id="PTHR43757:SF2">
    <property type="entry name" value="AMINOMETHYLTRANSFERASE, MITOCHONDRIAL"/>
    <property type="match status" value="1"/>
</dbReference>
<reference evidence="9 10" key="1">
    <citation type="submission" date="2021-06" db="EMBL/GenBank/DDBJ databases">
        <title>Bacillus sp. RD4P76, an endophyte from a halophyte.</title>
        <authorList>
            <person name="Sun J.-Q."/>
        </authorList>
    </citation>
    <scope>NUCLEOTIDE SEQUENCE [LARGE SCALE GENOMIC DNA]</scope>
    <source>
        <strain evidence="9 10">CGMCC 1.15917</strain>
    </source>
</reference>
<comment type="similarity">
    <text evidence="6">Belongs to the GcvT family.</text>
</comment>
<dbReference type="RefSeq" id="WP_217066416.1">
    <property type="nucleotide sequence ID" value="NZ_JAHQCS010000095.1"/>
</dbReference>